<proteinExistence type="inferred from homology"/>
<dbReference type="Gene3D" id="2.40.128.20">
    <property type="match status" value="1"/>
</dbReference>
<keyword evidence="5" id="KW-1185">Reference proteome</keyword>
<comment type="similarity">
    <text evidence="1 2">Belongs to the calycin superfamily. Lipocalin family.</text>
</comment>
<organism evidence="4 5">
    <name type="scientific">Pedobacter montanisoli</name>
    <dbReference type="NCBI Taxonomy" id="2923277"/>
    <lineage>
        <taxon>Bacteria</taxon>
        <taxon>Pseudomonadati</taxon>
        <taxon>Bacteroidota</taxon>
        <taxon>Sphingobacteriia</taxon>
        <taxon>Sphingobacteriales</taxon>
        <taxon>Sphingobacteriaceae</taxon>
        <taxon>Pedobacter</taxon>
    </lineage>
</organism>
<feature type="domain" description="Lipocalin/cytosolic fatty-acid binding" evidence="3">
    <location>
        <begin position="38"/>
        <end position="176"/>
    </location>
</feature>
<dbReference type="PRINTS" id="PR01171">
    <property type="entry name" value="BCTLIPOCALIN"/>
</dbReference>
<dbReference type="SUPFAM" id="SSF50814">
    <property type="entry name" value="Lipocalins"/>
    <property type="match status" value="1"/>
</dbReference>
<protein>
    <submittedName>
        <fullName evidence="4">Lipocalin family protein</fullName>
    </submittedName>
</protein>
<dbReference type="InterPro" id="IPR012674">
    <property type="entry name" value="Calycin"/>
</dbReference>
<dbReference type="InterPro" id="IPR002446">
    <property type="entry name" value="Lipocalin_bac"/>
</dbReference>
<dbReference type="InterPro" id="IPR000566">
    <property type="entry name" value="Lipocln_cytosolic_FA-bd_dom"/>
</dbReference>
<dbReference type="PROSITE" id="PS00213">
    <property type="entry name" value="LIPOCALIN"/>
    <property type="match status" value="1"/>
</dbReference>
<evidence type="ECO:0000313" key="4">
    <source>
        <dbReference type="EMBL" id="MCJ0743559.1"/>
    </source>
</evidence>
<evidence type="ECO:0000313" key="5">
    <source>
        <dbReference type="Proteomes" id="UP001165460"/>
    </source>
</evidence>
<dbReference type="InterPro" id="IPR022272">
    <property type="entry name" value="Lipocalin_CS"/>
</dbReference>
<sequence length="180" mass="20493">MKKRLLITGGIFALAAAVILLKSKRTIPKGVKAVENFDQAKYLGKWFEIARLDHRFEKNQTYVTAQYDLNADGSIKVTNSGFDTKKNRERSVVGKARFVKDEHTGMLEVSFFGPFYSGYNVIAIDKDYKYALVAGKNRDYLWLLSREGTMPKNVINNYLKIAENAGYNISKLLWTPPQVK</sequence>
<dbReference type="CDD" id="cd19438">
    <property type="entry name" value="lipocalin_Blc-like"/>
    <property type="match status" value="1"/>
</dbReference>
<evidence type="ECO:0000256" key="2">
    <source>
        <dbReference type="PIRNR" id="PIRNR036893"/>
    </source>
</evidence>
<reference evidence="4" key="1">
    <citation type="submission" date="2022-03" db="EMBL/GenBank/DDBJ databases">
        <authorList>
            <person name="Woo C.Y."/>
        </authorList>
    </citation>
    <scope>NUCLEOTIDE SEQUENCE</scope>
    <source>
        <strain evidence="4">CYS-01</strain>
    </source>
</reference>
<dbReference type="Proteomes" id="UP001165460">
    <property type="component" value="Unassembled WGS sequence"/>
</dbReference>
<dbReference type="PANTHER" id="PTHR10612:SF34">
    <property type="entry name" value="APOLIPOPROTEIN D"/>
    <property type="match status" value="1"/>
</dbReference>
<dbReference type="InterPro" id="IPR047202">
    <property type="entry name" value="Lipocalin_Blc-like_dom"/>
</dbReference>
<comment type="caution">
    <text evidence="4">The sequence shown here is derived from an EMBL/GenBank/DDBJ whole genome shotgun (WGS) entry which is preliminary data.</text>
</comment>
<dbReference type="PANTHER" id="PTHR10612">
    <property type="entry name" value="APOLIPOPROTEIN D"/>
    <property type="match status" value="1"/>
</dbReference>
<name>A0ABS9ZZ14_9SPHI</name>
<gene>
    <name evidence="4" type="ORF">MMF97_12620</name>
</gene>
<dbReference type="Pfam" id="PF08212">
    <property type="entry name" value="Lipocalin_2"/>
    <property type="match status" value="1"/>
</dbReference>
<accession>A0ABS9ZZ14</accession>
<dbReference type="EMBL" id="JALGBH010000002">
    <property type="protein sequence ID" value="MCJ0743559.1"/>
    <property type="molecule type" value="Genomic_DNA"/>
</dbReference>
<dbReference type="RefSeq" id="WP_243362777.1">
    <property type="nucleotide sequence ID" value="NZ_JALGBH010000002.1"/>
</dbReference>
<dbReference type="PIRSF" id="PIRSF036893">
    <property type="entry name" value="Lipocalin_ApoD"/>
    <property type="match status" value="1"/>
</dbReference>
<evidence type="ECO:0000259" key="3">
    <source>
        <dbReference type="Pfam" id="PF08212"/>
    </source>
</evidence>
<dbReference type="InterPro" id="IPR022271">
    <property type="entry name" value="Lipocalin_ApoD"/>
</dbReference>
<evidence type="ECO:0000256" key="1">
    <source>
        <dbReference type="ARBA" id="ARBA00006889"/>
    </source>
</evidence>